<dbReference type="PANTHER" id="PTHR43280:SF2">
    <property type="entry name" value="HTH-TYPE TRANSCRIPTIONAL REGULATOR EXSA"/>
    <property type="match status" value="1"/>
</dbReference>
<dbReference type="EMBL" id="JAGHKO010000014">
    <property type="protein sequence ID" value="MBO9204603.1"/>
    <property type="molecule type" value="Genomic_DNA"/>
</dbReference>
<protein>
    <submittedName>
        <fullName evidence="6">Helix-turn-helix transcriptional regulator</fullName>
    </submittedName>
</protein>
<sequence>METLFRPGLDDEDDYPSRRSEEESTLQLQKALRRLDAYIDKCVANVKADIDNNPHKRKRVSYYASRTGGIDQQDLASAFKNKYKVTISQYQFQKRVELAAKLLRDRRVSLERIATKCGYSNTNTLSKAFKKAYNQTPINYLNSL</sequence>
<gene>
    <name evidence="6" type="ORF">J7I42_30225</name>
</gene>
<keyword evidence="7" id="KW-1185">Reference proteome</keyword>
<dbReference type="InterPro" id="IPR018062">
    <property type="entry name" value="HTH_AraC-typ_CS"/>
</dbReference>
<evidence type="ECO:0000256" key="2">
    <source>
        <dbReference type="ARBA" id="ARBA00023125"/>
    </source>
</evidence>
<dbReference type="SMART" id="SM00342">
    <property type="entry name" value="HTH_ARAC"/>
    <property type="match status" value="1"/>
</dbReference>
<dbReference type="SUPFAM" id="SSF46689">
    <property type="entry name" value="Homeodomain-like"/>
    <property type="match status" value="1"/>
</dbReference>
<organism evidence="6 7">
    <name type="scientific">Niastella soli</name>
    <dbReference type="NCBI Taxonomy" id="2821487"/>
    <lineage>
        <taxon>Bacteria</taxon>
        <taxon>Pseudomonadati</taxon>
        <taxon>Bacteroidota</taxon>
        <taxon>Chitinophagia</taxon>
        <taxon>Chitinophagales</taxon>
        <taxon>Chitinophagaceae</taxon>
        <taxon>Niastella</taxon>
    </lineage>
</organism>
<dbReference type="Gene3D" id="1.10.10.60">
    <property type="entry name" value="Homeodomain-like"/>
    <property type="match status" value="1"/>
</dbReference>
<evidence type="ECO:0000313" key="7">
    <source>
        <dbReference type="Proteomes" id="UP000677244"/>
    </source>
</evidence>
<dbReference type="PROSITE" id="PS01124">
    <property type="entry name" value="HTH_ARAC_FAMILY_2"/>
    <property type="match status" value="1"/>
</dbReference>
<name>A0ABS3Z355_9BACT</name>
<evidence type="ECO:0000256" key="1">
    <source>
        <dbReference type="ARBA" id="ARBA00023015"/>
    </source>
</evidence>
<dbReference type="PROSITE" id="PS00041">
    <property type="entry name" value="HTH_ARAC_FAMILY_1"/>
    <property type="match status" value="1"/>
</dbReference>
<accession>A0ABS3Z355</accession>
<dbReference type="PANTHER" id="PTHR43280">
    <property type="entry name" value="ARAC-FAMILY TRANSCRIPTIONAL REGULATOR"/>
    <property type="match status" value="1"/>
</dbReference>
<dbReference type="Proteomes" id="UP000677244">
    <property type="component" value="Unassembled WGS sequence"/>
</dbReference>
<keyword evidence="1" id="KW-0805">Transcription regulation</keyword>
<evidence type="ECO:0000256" key="3">
    <source>
        <dbReference type="ARBA" id="ARBA00023163"/>
    </source>
</evidence>
<evidence type="ECO:0000256" key="4">
    <source>
        <dbReference type="SAM" id="MobiDB-lite"/>
    </source>
</evidence>
<feature type="region of interest" description="Disordered" evidence="4">
    <location>
        <begin position="1"/>
        <end position="23"/>
    </location>
</feature>
<evidence type="ECO:0000313" key="6">
    <source>
        <dbReference type="EMBL" id="MBO9204603.1"/>
    </source>
</evidence>
<dbReference type="InterPro" id="IPR018060">
    <property type="entry name" value="HTH_AraC"/>
</dbReference>
<dbReference type="Pfam" id="PF12833">
    <property type="entry name" value="HTH_18"/>
    <property type="match status" value="1"/>
</dbReference>
<dbReference type="RefSeq" id="WP_209143339.1">
    <property type="nucleotide sequence ID" value="NZ_JAGHKO010000014.1"/>
</dbReference>
<keyword evidence="3" id="KW-0804">Transcription</keyword>
<feature type="domain" description="HTH araC/xylS-type" evidence="5">
    <location>
        <begin position="69"/>
        <end position="143"/>
    </location>
</feature>
<reference evidence="6 7" key="1">
    <citation type="submission" date="2021-03" db="EMBL/GenBank/DDBJ databases">
        <title>Assistant Professor.</title>
        <authorList>
            <person name="Huq M.A."/>
        </authorList>
    </citation>
    <scope>NUCLEOTIDE SEQUENCE [LARGE SCALE GENOMIC DNA]</scope>
    <source>
        <strain evidence="6 7">MAH-29</strain>
    </source>
</reference>
<keyword evidence="2" id="KW-0238">DNA-binding</keyword>
<proteinExistence type="predicted"/>
<evidence type="ECO:0000259" key="5">
    <source>
        <dbReference type="PROSITE" id="PS01124"/>
    </source>
</evidence>
<dbReference type="InterPro" id="IPR009057">
    <property type="entry name" value="Homeodomain-like_sf"/>
</dbReference>
<comment type="caution">
    <text evidence="6">The sequence shown here is derived from an EMBL/GenBank/DDBJ whole genome shotgun (WGS) entry which is preliminary data.</text>
</comment>